<organism evidence="1 2">
    <name type="scientific">Sabulicella glaciei</name>
    <dbReference type="NCBI Taxonomy" id="2984948"/>
    <lineage>
        <taxon>Bacteria</taxon>
        <taxon>Pseudomonadati</taxon>
        <taxon>Pseudomonadota</taxon>
        <taxon>Alphaproteobacteria</taxon>
        <taxon>Acetobacterales</taxon>
        <taxon>Acetobacteraceae</taxon>
        <taxon>Sabulicella</taxon>
    </lineage>
</organism>
<dbReference type="PANTHER" id="PTHR46246">
    <property type="entry name" value="GUANOSINE-3',5'-BIS(DIPHOSPHATE) 3'-PYROPHOSPHOHYDROLASE MESH1"/>
    <property type="match status" value="1"/>
</dbReference>
<dbReference type="InterPro" id="IPR052194">
    <property type="entry name" value="MESH1"/>
</dbReference>
<comment type="caution">
    <text evidence="1">The sequence shown here is derived from an EMBL/GenBank/DDBJ whole genome shotgun (WGS) entry which is preliminary data.</text>
</comment>
<reference evidence="1 2" key="1">
    <citation type="submission" date="2022-10" db="EMBL/GenBank/DDBJ databases">
        <title>Roseococcus glaciei nov., sp. nov., isolated from glacier.</title>
        <authorList>
            <person name="Liu Q."/>
            <person name="Xin Y.-H."/>
        </authorList>
    </citation>
    <scope>NUCLEOTIDE SEQUENCE [LARGE SCALE GENOMIC DNA]</scope>
    <source>
        <strain evidence="1 2">MDT2-1-1</strain>
    </source>
</reference>
<dbReference type="SUPFAM" id="SSF109604">
    <property type="entry name" value="HD-domain/PDEase-like"/>
    <property type="match status" value="1"/>
</dbReference>
<dbReference type="RefSeq" id="WP_301591879.1">
    <property type="nucleotide sequence ID" value="NZ_JAPFQI010000019.1"/>
</dbReference>
<gene>
    <name evidence="1" type="ORF">OF850_18775</name>
</gene>
<accession>A0ABT3NZS9</accession>
<keyword evidence="2" id="KW-1185">Reference proteome</keyword>
<dbReference type="Pfam" id="PF13328">
    <property type="entry name" value="HD_4"/>
    <property type="match status" value="1"/>
</dbReference>
<evidence type="ECO:0000313" key="2">
    <source>
        <dbReference type="Proteomes" id="UP001526430"/>
    </source>
</evidence>
<dbReference type="Gene3D" id="1.10.3210.10">
    <property type="entry name" value="Hypothetical protein af1432"/>
    <property type="match status" value="1"/>
</dbReference>
<dbReference type="PANTHER" id="PTHR46246:SF1">
    <property type="entry name" value="GUANOSINE-3',5'-BIS(DIPHOSPHATE) 3'-PYROPHOSPHOHYDROLASE MESH1"/>
    <property type="match status" value="1"/>
</dbReference>
<dbReference type="EMBL" id="JAPFQI010000019">
    <property type="protein sequence ID" value="MCW8087672.1"/>
    <property type="molecule type" value="Genomic_DNA"/>
</dbReference>
<protein>
    <submittedName>
        <fullName evidence="1">HD domain-containing protein</fullName>
    </submittedName>
</protein>
<dbReference type="Proteomes" id="UP001526430">
    <property type="component" value="Unassembled WGS sequence"/>
</dbReference>
<sequence length="201" mass="22077">MSNDKPEVERGRWASLADAAALALRLHADQTRKGTEIPYIAHLLSVSALVLEHGGDEEQAIAGLLHDAIEDCGVQHEAAIEQQFGPRVAAIVRACTDAETLPKPPWRARKEAYLAHLAHADADSLLVSACDKLHNARAIVDDLHEHGPAMMSRFNAGLEGTLWYYRALAEVFDRLLPGRLAQELARAVGEMERLAIRRIQA</sequence>
<name>A0ABT3NZS9_9PROT</name>
<proteinExistence type="predicted"/>
<evidence type="ECO:0000313" key="1">
    <source>
        <dbReference type="EMBL" id="MCW8087672.1"/>
    </source>
</evidence>